<evidence type="ECO:0000256" key="1">
    <source>
        <dbReference type="ARBA" id="ARBA00004123"/>
    </source>
</evidence>
<sequence length="701" mass="77982">MNRTPFTRSTNACESCRRRKVKCSGNFPCQTCHRQGLECIFGDAGRRGFSQAYVQSLLNTIKKKDEQLKARQGDSRSSADDIDAEGTDDNPGAGPLSASSHHDDSDAGPSAFIEQSDLSLSPAELASGPAFESRVRSIFRDRANSNNLLPTELSTTPFSSSQGDRPVSQWECATDLVHGVPPPNLLEKERSYELFDAFTSLLGVNQHFLDPRVFLDSLDLLYRDGMSQTSQMQSIWFTQYLLVMAVAMLIGSPTEGSGNPPGNDLFAEAMRRMPPIHQMGSHGVIAVEILCLTALYLQWCDRKHDAYLYIGSAVRLAIALGCALPDAEQQGLRSEVSHRVRVWWTAYMLDRRLSAGLGLPLAADDRQLRAEFPKPSGGFPSPLPLIINIRIARATSEIMTCFYGNATMTQTDLVKHIRKTLQTLYETGNSIPATFSIEFKESQVTAPRTSASLYMMLFQAIILCIRPIILQCVKEKVEANQQGLPQASLSPTISRLCQSCLEAANKNIQILSALRRDKTIALFGYFDLDATFSAAFILLMMGFVESTDLRKSPEGLLEAVETLQYLSNAGNKAAQQRLDDLRQLCLQAWSPDVRSDEWRWLQGDAMDANHNINYSMEELEGMITSNDLTDNALQSNSILPPATLDYSNMSWDFEFSNVFEADLTDEAEEIYTCFHDPSLPLTGVDELDWAEISKVFQTREE</sequence>
<dbReference type="Pfam" id="PF00172">
    <property type="entry name" value="Zn_clus"/>
    <property type="match status" value="1"/>
</dbReference>
<organism evidence="9 10">
    <name type="scientific">Fusarium sarcochroum</name>
    <dbReference type="NCBI Taxonomy" id="1208366"/>
    <lineage>
        <taxon>Eukaryota</taxon>
        <taxon>Fungi</taxon>
        <taxon>Dikarya</taxon>
        <taxon>Ascomycota</taxon>
        <taxon>Pezizomycotina</taxon>
        <taxon>Sordariomycetes</taxon>
        <taxon>Hypocreomycetidae</taxon>
        <taxon>Hypocreales</taxon>
        <taxon>Nectriaceae</taxon>
        <taxon>Fusarium</taxon>
        <taxon>Fusarium lateritium species complex</taxon>
    </lineage>
</organism>
<name>A0A8H4TVM0_9HYPO</name>
<keyword evidence="4" id="KW-0238">DNA-binding</keyword>
<dbReference type="CDD" id="cd12148">
    <property type="entry name" value="fungal_TF_MHR"/>
    <property type="match status" value="1"/>
</dbReference>
<protein>
    <recommendedName>
        <fullName evidence="8">Zn(2)-C6 fungal-type domain-containing protein</fullName>
    </recommendedName>
</protein>
<dbReference type="SMART" id="SM00066">
    <property type="entry name" value="GAL4"/>
    <property type="match status" value="1"/>
</dbReference>
<dbReference type="Proteomes" id="UP000622797">
    <property type="component" value="Unassembled WGS sequence"/>
</dbReference>
<dbReference type="PANTHER" id="PTHR47540:SF6">
    <property type="entry name" value="ZN(II)2CYS6 TRANSCRIPTION FACTOR (EUROFUNG)"/>
    <property type="match status" value="1"/>
</dbReference>
<dbReference type="InterPro" id="IPR007219">
    <property type="entry name" value="XnlR_reg_dom"/>
</dbReference>
<keyword evidence="2" id="KW-0479">Metal-binding</keyword>
<dbReference type="PANTHER" id="PTHR47540">
    <property type="entry name" value="THIAMINE REPRESSIBLE GENES REGULATORY PROTEIN THI5"/>
    <property type="match status" value="1"/>
</dbReference>
<evidence type="ECO:0000256" key="4">
    <source>
        <dbReference type="ARBA" id="ARBA00023125"/>
    </source>
</evidence>
<dbReference type="GO" id="GO:0005634">
    <property type="term" value="C:nucleus"/>
    <property type="evidence" value="ECO:0007669"/>
    <property type="project" value="UniProtKB-SubCell"/>
</dbReference>
<keyword evidence="6" id="KW-0539">Nucleus</keyword>
<proteinExistence type="predicted"/>
<dbReference type="PROSITE" id="PS00463">
    <property type="entry name" value="ZN2_CY6_FUNGAL_1"/>
    <property type="match status" value="1"/>
</dbReference>
<dbReference type="SUPFAM" id="SSF57701">
    <property type="entry name" value="Zn2/Cys6 DNA-binding domain"/>
    <property type="match status" value="1"/>
</dbReference>
<dbReference type="EMBL" id="JABEXW010000388">
    <property type="protein sequence ID" value="KAF4964812.1"/>
    <property type="molecule type" value="Genomic_DNA"/>
</dbReference>
<dbReference type="CDD" id="cd00067">
    <property type="entry name" value="GAL4"/>
    <property type="match status" value="1"/>
</dbReference>
<dbReference type="SMART" id="SM00906">
    <property type="entry name" value="Fungal_trans"/>
    <property type="match status" value="1"/>
</dbReference>
<dbReference type="Pfam" id="PF04082">
    <property type="entry name" value="Fungal_trans"/>
    <property type="match status" value="1"/>
</dbReference>
<gene>
    <name evidence="9" type="ORF">FSARC_7304</name>
</gene>
<reference evidence="9" key="2">
    <citation type="submission" date="2020-05" db="EMBL/GenBank/DDBJ databases">
        <authorList>
            <person name="Kim H.-S."/>
            <person name="Proctor R.H."/>
            <person name="Brown D.W."/>
        </authorList>
    </citation>
    <scope>NUCLEOTIDE SEQUENCE</scope>
    <source>
        <strain evidence="9">NRRL 20472</strain>
    </source>
</reference>
<reference evidence="9" key="1">
    <citation type="journal article" date="2020" name="BMC Genomics">
        <title>Correction to: Identification and distribution of gene clusters required for synthesis of sphingolipid metabolism inhibitors in diverse species of the filamentous fungus Fusarium.</title>
        <authorList>
            <person name="Kim H.S."/>
            <person name="Lohmar J.M."/>
            <person name="Busman M."/>
            <person name="Brown D.W."/>
            <person name="Naumann T.A."/>
            <person name="Divon H.H."/>
            <person name="Lysoe E."/>
            <person name="Uhlig S."/>
            <person name="Proctor R.H."/>
        </authorList>
    </citation>
    <scope>NUCLEOTIDE SEQUENCE</scope>
    <source>
        <strain evidence="9">NRRL 20472</strain>
    </source>
</reference>
<dbReference type="GO" id="GO:0006351">
    <property type="term" value="P:DNA-templated transcription"/>
    <property type="evidence" value="ECO:0007669"/>
    <property type="project" value="InterPro"/>
</dbReference>
<evidence type="ECO:0000256" key="7">
    <source>
        <dbReference type="SAM" id="MobiDB-lite"/>
    </source>
</evidence>
<evidence type="ECO:0000256" key="3">
    <source>
        <dbReference type="ARBA" id="ARBA00023015"/>
    </source>
</evidence>
<dbReference type="GO" id="GO:0045944">
    <property type="term" value="P:positive regulation of transcription by RNA polymerase II"/>
    <property type="evidence" value="ECO:0007669"/>
    <property type="project" value="TreeGrafter"/>
</dbReference>
<feature type="region of interest" description="Disordered" evidence="7">
    <location>
        <begin position="66"/>
        <end position="111"/>
    </location>
</feature>
<evidence type="ECO:0000256" key="2">
    <source>
        <dbReference type="ARBA" id="ARBA00022723"/>
    </source>
</evidence>
<dbReference type="PROSITE" id="PS50048">
    <property type="entry name" value="ZN2_CY6_FUNGAL_2"/>
    <property type="match status" value="1"/>
</dbReference>
<evidence type="ECO:0000256" key="5">
    <source>
        <dbReference type="ARBA" id="ARBA00023163"/>
    </source>
</evidence>
<comment type="subcellular location">
    <subcellularLocation>
        <location evidence="1">Nucleus</location>
    </subcellularLocation>
</comment>
<evidence type="ECO:0000256" key="6">
    <source>
        <dbReference type="ARBA" id="ARBA00023242"/>
    </source>
</evidence>
<keyword evidence="3" id="KW-0805">Transcription regulation</keyword>
<comment type="caution">
    <text evidence="9">The sequence shown here is derived from an EMBL/GenBank/DDBJ whole genome shotgun (WGS) entry which is preliminary data.</text>
</comment>
<dbReference type="InterPro" id="IPR001138">
    <property type="entry name" value="Zn2Cys6_DnaBD"/>
</dbReference>
<accession>A0A8H4TVM0</accession>
<evidence type="ECO:0000259" key="8">
    <source>
        <dbReference type="PROSITE" id="PS50048"/>
    </source>
</evidence>
<keyword evidence="10" id="KW-1185">Reference proteome</keyword>
<feature type="domain" description="Zn(2)-C6 fungal-type" evidence="8">
    <location>
        <begin position="12"/>
        <end position="41"/>
    </location>
</feature>
<dbReference type="InterPro" id="IPR036864">
    <property type="entry name" value="Zn2-C6_fun-type_DNA-bd_sf"/>
</dbReference>
<feature type="compositionally biased region" description="Basic and acidic residues" evidence="7">
    <location>
        <begin position="66"/>
        <end position="79"/>
    </location>
</feature>
<dbReference type="AlphaFoldDB" id="A0A8H4TVM0"/>
<dbReference type="GO" id="GO:0008270">
    <property type="term" value="F:zinc ion binding"/>
    <property type="evidence" value="ECO:0007669"/>
    <property type="project" value="InterPro"/>
</dbReference>
<dbReference type="OrthoDB" id="3266505at2759"/>
<dbReference type="Gene3D" id="4.10.240.10">
    <property type="entry name" value="Zn(2)-C6 fungal-type DNA-binding domain"/>
    <property type="match status" value="1"/>
</dbReference>
<dbReference type="InterPro" id="IPR051711">
    <property type="entry name" value="Stress_Response_Reg"/>
</dbReference>
<dbReference type="GO" id="GO:0000981">
    <property type="term" value="F:DNA-binding transcription factor activity, RNA polymerase II-specific"/>
    <property type="evidence" value="ECO:0007669"/>
    <property type="project" value="InterPro"/>
</dbReference>
<evidence type="ECO:0000313" key="9">
    <source>
        <dbReference type="EMBL" id="KAF4964812.1"/>
    </source>
</evidence>
<evidence type="ECO:0000313" key="10">
    <source>
        <dbReference type="Proteomes" id="UP000622797"/>
    </source>
</evidence>
<keyword evidence="5" id="KW-0804">Transcription</keyword>
<dbReference type="GO" id="GO:0043565">
    <property type="term" value="F:sequence-specific DNA binding"/>
    <property type="evidence" value="ECO:0007669"/>
    <property type="project" value="TreeGrafter"/>
</dbReference>